<accession>A0A127K937</accession>
<keyword evidence="2" id="KW-0560">Oxidoreductase</keyword>
<keyword evidence="2" id="KW-0223">Dioxygenase</keyword>
<evidence type="ECO:0000313" key="2">
    <source>
        <dbReference type="EMBL" id="AMO38473.1"/>
    </source>
</evidence>
<dbReference type="Pfam" id="PF01261">
    <property type="entry name" value="AP_endonuc_2"/>
    <property type="match status" value="1"/>
</dbReference>
<proteinExistence type="predicted"/>
<dbReference type="KEGG" id="thu:AC731_016915"/>
<dbReference type="GO" id="GO:0051213">
    <property type="term" value="F:dioxygenase activity"/>
    <property type="evidence" value="ECO:0007669"/>
    <property type="project" value="UniProtKB-KW"/>
</dbReference>
<dbReference type="Gene3D" id="3.20.20.150">
    <property type="entry name" value="Divalent-metal-dependent TIM barrel enzymes"/>
    <property type="match status" value="1"/>
</dbReference>
<dbReference type="InterPro" id="IPR013022">
    <property type="entry name" value="Xyl_isomerase-like_TIM-brl"/>
</dbReference>
<sequence length="298" mass="31523">MDFDSVALDTSAMAGPLEVRLGAAMASGFRQVVVSAADLVSHPRGVDEAVALVRHSGVRVQALRQLQDYEGLSGPLHQYKVNIAKGLLNLCRAVGAPLLLVTASTVAEAGEDAEHVARDLAKLATLAVPKGIDIAYQAQPGSRVAADVVSAEACVNAADRANLGMAIDTGHLFTGDGGLDALDRCYADRLFLVGLSDTIAMRAGDAASPAAGERTRDYVRVFPGDGSSAEALLELIRRLRLIGFHGGFCLNAANADHAQLPAAFVAEQARDSLHWLLARLRHIDLPRRRTPRPSLPKD</sequence>
<dbReference type="STRING" id="1134435.AC731_016915"/>
<dbReference type="EMBL" id="CP014646">
    <property type="protein sequence ID" value="AMO38473.1"/>
    <property type="molecule type" value="Genomic_DNA"/>
</dbReference>
<feature type="domain" description="Xylose isomerase-like TIM barrel" evidence="1">
    <location>
        <begin position="42"/>
        <end position="276"/>
    </location>
</feature>
<dbReference type="Proteomes" id="UP000036902">
    <property type="component" value="Chromosome"/>
</dbReference>
<keyword evidence="3" id="KW-1185">Reference proteome</keyword>
<protein>
    <submittedName>
        <fullName evidence="2">4-hydroxyphenylpyruvate dioxygenase</fullName>
    </submittedName>
</protein>
<gene>
    <name evidence="2" type="ORF">AC731_016915</name>
</gene>
<evidence type="ECO:0000259" key="1">
    <source>
        <dbReference type="Pfam" id="PF01261"/>
    </source>
</evidence>
<reference evidence="3" key="1">
    <citation type="submission" date="2016-03" db="EMBL/GenBank/DDBJ databases">
        <authorList>
            <person name="Ma C."/>
            <person name="Zhou S."/>
            <person name="Yang G."/>
        </authorList>
    </citation>
    <scope>NUCLEOTIDE SEQUENCE [LARGE SCALE GENOMIC DNA]</scope>
    <source>
        <strain evidence="3">SgZ-1</strain>
    </source>
</reference>
<organism evidence="2 3">
    <name type="scientific">Thauera humireducens</name>
    <dbReference type="NCBI Taxonomy" id="1134435"/>
    <lineage>
        <taxon>Bacteria</taxon>
        <taxon>Pseudomonadati</taxon>
        <taxon>Pseudomonadota</taxon>
        <taxon>Betaproteobacteria</taxon>
        <taxon>Rhodocyclales</taxon>
        <taxon>Zoogloeaceae</taxon>
        <taxon>Thauera</taxon>
    </lineage>
</organism>
<dbReference type="InterPro" id="IPR050312">
    <property type="entry name" value="IolE/XylAMocC-like"/>
</dbReference>
<evidence type="ECO:0000313" key="3">
    <source>
        <dbReference type="Proteomes" id="UP000036902"/>
    </source>
</evidence>
<dbReference type="PANTHER" id="PTHR12110:SF21">
    <property type="entry name" value="XYLOSE ISOMERASE-LIKE TIM BARREL DOMAIN-CONTAINING PROTEIN"/>
    <property type="match status" value="1"/>
</dbReference>
<dbReference type="SUPFAM" id="SSF51658">
    <property type="entry name" value="Xylose isomerase-like"/>
    <property type="match status" value="1"/>
</dbReference>
<dbReference type="AlphaFoldDB" id="A0A127K937"/>
<dbReference type="PANTHER" id="PTHR12110">
    <property type="entry name" value="HYDROXYPYRUVATE ISOMERASE"/>
    <property type="match status" value="1"/>
</dbReference>
<keyword evidence="2" id="KW-0670">Pyruvate</keyword>
<dbReference type="RefSeq" id="WP_048707865.1">
    <property type="nucleotide sequence ID" value="NZ_CP014646.1"/>
</dbReference>
<name>A0A127K937_9RHOO</name>
<dbReference type="InterPro" id="IPR036237">
    <property type="entry name" value="Xyl_isomerase-like_sf"/>
</dbReference>